<dbReference type="OrthoDB" id="197206at2759"/>
<comment type="similarity">
    <text evidence="9">Belongs to the class-I aminoacyl-tRNA synthetase family.</text>
</comment>
<dbReference type="Proteomes" id="UP000305064">
    <property type="component" value="Unassembled WGS sequence"/>
</dbReference>
<evidence type="ECO:0000313" key="13">
    <source>
        <dbReference type="EMBL" id="THY72878.1"/>
    </source>
</evidence>
<dbReference type="InterPro" id="IPR050489">
    <property type="entry name" value="Tyr-tRNA_synthase"/>
</dbReference>
<gene>
    <name evidence="14" type="ORF">D6C85_00836</name>
    <name evidence="13" type="ORF">D6C94_06366</name>
    <name evidence="12" type="ORF">D6D12_04007</name>
    <name evidence="11" type="ORF">D6D22_00426</name>
</gene>
<evidence type="ECO:0000313" key="17">
    <source>
        <dbReference type="Proteomes" id="UP000310374"/>
    </source>
</evidence>
<evidence type="ECO:0000313" key="18">
    <source>
        <dbReference type="Proteomes" id="UP000310687"/>
    </source>
</evidence>
<evidence type="ECO:0000256" key="9">
    <source>
        <dbReference type="RuleBase" id="RU363036"/>
    </source>
</evidence>
<evidence type="ECO:0000256" key="8">
    <source>
        <dbReference type="ARBA" id="ARBA00048248"/>
    </source>
</evidence>
<comment type="catalytic activity">
    <reaction evidence="8">
        <text>tRNA(Tyr) + L-tyrosine + ATP = L-tyrosyl-tRNA(Tyr) + AMP + diphosphate + H(+)</text>
        <dbReference type="Rhea" id="RHEA:10220"/>
        <dbReference type="Rhea" id="RHEA-COMP:9706"/>
        <dbReference type="Rhea" id="RHEA-COMP:9707"/>
        <dbReference type="ChEBI" id="CHEBI:15378"/>
        <dbReference type="ChEBI" id="CHEBI:30616"/>
        <dbReference type="ChEBI" id="CHEBI:33019"/>
        <dbReference type="ChEBI" id="CHEBI:58315"/>
        <dbReference type="ChEBI" id="CHEBI:78442"/>
        <dbReference type="ChEBI" id="CHEBI:78536"/>
        <dbReference type="ChEBI" id="CHEBI:456215"/>
        <dbReference type="EC" id="6.1.1.1"/>
    </reaction>
</comment>
<dbReference type="Proteomes" id="UP000310687">
    <property type="component" value="Unassembled WGS sequence"/>
</dbReference>
<evidence type="ECO:0000256" key="2">
    <source>
        <dbReference type="ARBA" id="ARBA00022598"/>
    </source>
</evidence>
<keyword evidence="6 9" id="KW-0030">Aminoacyl-tRNA synthetase</keyword>
<dbReference type="EMBL" id="QZAT01000038">
    <property type="protein sequence ID" value="THX29694.1"/>
    <property type="molecule type" value="Genomic_DNA"/>
</dbReference>
<reference evidence="15 16" key="1">
    <citation type="submission" date="2018-10" db="EMBL/GenBank/DDBJ databases">
        <title>Fifty Aureobasidium pullulans genomes reveal a recombining polyextremotolerant generalist.</title>
        <authorList>
            <person name="Gostincar C."/>
            <person name="Turk M."/>
            <person name="Zajc J."/>
            <person name="Gunde-Cimerman N."/>
        </authorList>
    </citation>
    <scope>NUCLEOTIDE SEQUENCE [LARGE SCALE GENOMIC DNA]</scope>
    <source>
        <strain evidence="12 17">EXF-10081</strain>
        <strain evidence="11 18">EXF-11013</strain>
        <strain evidence="14 16">EXF-3519</strain>
        <strain evidence="13 15">EXF-4256</strain>
    </source>
</reference>
<organism evidence="13 15">
    <name type="scientific">Aureobasidium pullulans</name>
    <name type="common">Black yeast</name>
    <name type="synonym">Pullularia pullulans</name>
    <dbReference type="NCBI Taxonomy" id="5580"/>
    <lineage>
        <taxon>Eukaryota</taxon>
        <taxon>Fungi</taxon>
        <taxon>Dikarya</taxon>
        <taxon>Ascomycota</taxon>
        <taxon>Pezizomycotina</taxon>
        <taxon>Dothideomycetes</taxon>
        <taxon>Dothideomycetidae</taxon>
        <taxon>Dothideales</taxon>
        <taxon>Saccotheciaceae</taxon>
        <taxon>Aureobasidium</taxon>
    </lineage>
</organism>
<evidence type="ECO:0000313" key="14">
    <source>
        <dbReference type="EMBL" id="THZ78770.1"/>
    </source>
</evidence>
<dbReference type="Proteomes" id="UP000310374">
    <property type="component" value="Unassembled WGS sequence"/>
</dbReference>
<dbReference type="PANTHER" id="PTHR46264">
    <property type="entry name" value="TYROSINE-TRNA LIGASE"/>
    <property type="match status" value="1"/>
</dbReference>
<evidence type="ECO:0000256" key="5">
    <source>
        <dbReference type="ARBA" id="ARBA00022917"/>
    </source>
</evidence>
<dbReference type="Proteomes" id="UP000309734">
    <property type="component" value="Unassembled WGS sequence"/>
</dbReference>
<dbReference type="AlphaFoldDB" id="A0A4S9UUB5"/>
<dbReference type="InterPro" id="IPR002305">
    <property type="entry name" value="aa-tRNA-synth_Ic"/>
</dbReference>
<dbReference type="GO" id="GO:0004831">
    <property type="term" value="F:tyrosine-tRNA ligase activity"/>
    <property type="evidence" value="ECO:0007669"/>
    <property type="project" value="UniProtKB-EC"/>
</dbReference>
<accession>A0A4S9UUB5</accession>
<keyword evidence="3 9" id="KW-0547">Nucleotide-binding</keyword>
<dbReference type="InterPro" id="IPR014729">
    <property type="entry name" value="Rossmann-like_a/b/a_fold"/>
</dbReference>
<dbReference type="EC" id="6.1.1.1" evidence="1"/>
<protein>
    <recommendedName>
        <fullName evidence="1">tyrosine--tRNA ligase</fullName>
        <ecNumber evidence="1">6.1.1.1</ecNumber>
    </recommendedName>
    <alternativeName>
        <fullName evidence="7">Tyrosyl-tRNA synthetase</fullName>
    </alternativeName>
</protein>
<dbReference type="GO" id="GO:0005524">
    <property type="term" value="F:ATP binding"/>
    <property type="evidence" value="ECO:0007669"/>
    <property type="project" value="UniProtKB-KW"/>
</dbReference>
<name>A0A4S9UUB5_AURPU</name>
<evidence type="ECO:0000313" key="16">
    <source>
        <dbReference type="Proteomes" id="UP000309734"/>
    </source>
</evidence>
<evidence type="ECO:0000313" key="12">
    <source>
        <dbReference type="EMBL" id="THX29694.1"/>
    </source>
</evidence>
<sequence>MDMYRLHSVVSSHDAKKAGGGVDQRKIFALSKEVLPKIGYRERAHLMNTMVPGLTGGKMSSSEPDSKIDLLDGPEIIKKKIKKAVAAPKVVEDNGILSFVEHVLLPASALKNGEPKFVVERREGEPLVYDSIEKIHADYREDILSPQNLKPAVTDALTKLLAPIQSDFESNEEWQKVEKLAYPPPPAPEKKVKVKKDKGSKFPGAAKKDVVAQPDGHVEGPGSAEVNVGKAEEALKNLDVEQK</sequence>
<dbReference type="GO" id="GO:0005737">
    <property type="term" value="C:cytoplasm"/>
    <property type="evidence" value="ECO:0007669"/>
    <property type="project" value="TreeGrafter"/>
</dbReference>
<keyword evidence="4 9" id="KW-0067">ATP-binding</keyword>
<evidence type="ECO:0000256" key="3">
    <source>
        <dbReference type="ARBA" id="ARBA00022741"/>
    </source>
</evidence>
<evidence type="ECO:0000313" key="15">
    <source>
        <dbReference type="Proteomes" id="UP000305064"/>
    </source>
</evidence>
<dbReference type="EMBL" id="QZAL01000003">
    <property type="protein sequence ID" value="THW52358.1"/>
    <property type="molecule type" value="Genomic_DNA"/>
</dbReference>
<evidence type="ECO:0000313" key="11">
    <source>
        <dbReference type="EMBL" id="THW52358.1"/>
    </source>
</evidence>
<dbReference type="EMBL" id="QZBS01000010">
    <property type="protein sequence ID" value="THZ78770.1"/>
    <property type="molecule type" value="Genomic_DNA"/>
</dbReference>
<proteinExistence type="inferred from homology"/>
<comment type="caution">
    <text evidence="13">The sequence shown here is derived from an EMBL/GenBank/DDBJ whole genome shotgun (WGS) entry which is preliminary data.</text>
</comment>
<dbReference type="PANTHER" id="PTHR46264:SF4">
    <property type="entry name" value="TYROSINE--TRNA LIGASE, CYTOPLASMIC"/>
    <property type="match status" value="1"/>
</dbReference>
<keyword evidence="5 9" id="KW-0648">Protein biosynthesis</keyword>
<evidence type="ECO:0000256" key="4">
    <source>
        <dbReference type="ARBA" id="ARBA00022840"/>
    </source>
</evidence>
<dbReference type="Pfam" id="PF00579">
    <property type="entry name" value="tRNA-synt_1b"/>
    <property type="match status" value="1"/>
</dbReference>
<dbReference type="SUPFAM" id="SSF52374">
    <property type="entry name" value="Nucleotidylyl transferase"/>
    <property type="match status" value="1"/>
</dbReference>
<dbReference type="EMBL" id="QZBJ01000042">
    <property type="protein sequence ID" value="THY72878.1"/>
    <property type="molecule type" value="Genomic_DNA"/>
</dbReference>
<dbReference type="Gene3D" id="3.40.50.620">
    <property type="entry name" value="HUPs"/>
    <property type="match status" value="1"/>
</dbReference>
<dbReference type="FunFam" id="1.10.240.10:FF:000004">
    <property type="entry name" value="Tyrosine--tRNA ligase"/>
    <property type="match status" value="1"/>
</dbReference>
<dbReference type="Gene3D" id="1.10.240.10">
    <property type="entry name" value="Tyrosyl-Transfer RNA Synthetase"/>
    <property type="match status" value="1"/>
</dbReference>
<evidence type="ECO:0000256" key="10">
    <source>
        <dbReference type="SAM" id="MobiDB-lite"/>
    </source>
</evidence>
<keyword evidence="2 9" id="KW-0436">Ligase</keyword>
<evidence type="ECO:0000256" key="1">
    <source>
        <dbReference type="ARBA" id="ARBA00013160"/>
    </source>
</evidence>
<evidence type="ECO:0000256" key="6">
    <source>
        <dbReference type="ARBA" id="ARBA00023146"/>
    </source>
</evidence>
<dbReference type="GO" id="GO:0006437">
    <property type="term" value="P:tyrosyl-tRNA aminoacylation"/>
    <property type="evidence" value="ECO:0007669"/>
    <property type="project" value="TreeGrafter"/>
</dbReference>
<feature type="region of interest" description="Disordered" evidence="10">
    <location>
        <begin position="174"/>
        <end position="230"/>
    </location>
</feature>
<evidence type="ECO:0000256" key="7">
    <source>
        <dbReference type="ARBA" id="ARBA00033323"/>
    </source>
</evidence>